<dbReference type="AlphaFoldDB" id="A0A4V4HGQ7"/>
<protein>
    <submittedName>
        <fullName evidence="1">Uncharacterized protein</fullName>
    </submittedName>
</protein>
<accession>A0A4V4HGQ7</accession>
<proteinExistence type="predicted"/>
<name>A0A4V4HGQ7_DENBC</name>
<dbReference type="EMBL" id="ML179114">
    <property type="protein sequence ID" value="THU99765.1"/>
    <property type="molecule type" value="Genomic_DNA"/>
</dbReference>
<evidence type="ECO:0000313" key="2">
    <source>
        <dbReference type="Proteomes" id="UP000297245"/>
    </source>
</evidence>
<feature type="non-terminal residue" evidence="1">
    <location>
        <position position="99"/>
    </location>
</feature>
<dbReference type="OrthoDB" id="3267098at2759"/>
<organism evidence="1 2">
    <name type="scientific">Dendrothele bispora (strain CBS 962.96)</name>
    <dbReference type="NCBI Taxonomy" id="1314807"/>
    <lineage>
        <taxon>Eukaryota</taxon>
        <taxon>Fungi</taxon>
        <taxon>Dikarya</taxon>
        <taxon>Basidiomycota</taxon>
        <taxon>Agaricomycotina</taxon>
        <taxon>Agaricomycetes</taxon>
        <taxon>Agaricomycetidae</taxon>
        <taxon>Agaricales</taxon>
        <taxon>Agaricales incertae sedis</taxon>
        <taxon>Dendrothele</taxon>
    </lineage>
</organism>
<evidence type="ECO:0000313" key="1">
    <source>
        <dbReference type="EMBL" id="THU99765.1"/>
    </source>
</evidence>
<sequence length="99" mass="11225">MRWYGLDDTPWGFEHKRLPRIGFLSGNAEGAFGFIDPADSVIRAVHLIPVFSLGKTTKFLQPSIVRQASDNDQDWKRFYVGIFVDRDMFMCFLGGGVGH</sequence>
<gene>
    <name evidence="1" type="ORF">K435DRAFT_575918</name>
</gene>
<dbReference type="Proteomes" id="UP000297245">
    <property type="component" value="Unassembled WGS sequence"/>
</dbReference>
<keyword evidence="2" id="KW-1185">Reference proteome</keyword>
<reference evidence="1 2" key="1">
    <citation type="journal article" date="2019" name="Nat. Ecol. Evol.">
        <title>Megaphylogeny resolves global patterns of mushroom evolution.</title>
        <authorList>
            <person name="Varga T."/>
            <person name="Krizsan K."/>
            <person name="Foldi C."/>
            <person name="Dima B."/>
            <person name="Sanchez-Garcia M."/>
            <person name="Sanchez-Ramirez S."/>
            <person name="Szollosi G.J."/>
            <person name="Szarkandi J.G."/>
            <person name="Papp V."/>
            <person name="Albert L."/>
            <person name="Andreopoulos W."/>
            <person name="Angelini C."/>
            <person name="Antonin V."/>
            <person name="Barry K.W."/>
            <person name="Bougher N.L."/>
            <person name="Buchanan P."/>
            <person name="Buyck B."/>
            <person name="Bense V."/>
            <person name="Catcheside P."/>
            <person name="Chovatia M."/>
            <person name="Cooper J."/>
            <person name="Damon W."/>
            <person name="Desjardin D."/>
            <person name="Finy P."/>
            <person name="Geml J."/>
            <person name="Haridas S."/>
            <person name="Hughes K."/>
            <person name="Justo A."/>
            <person name="Karasinski D."/>
            <person name="Kautmanova I."/>
            <person name="Kiss B."/>
            <person name="Kocsube S."/>
            <person name="Kotiranta H."/>
            <person name="LaButti K.M."/>
            <person name="Lechner B.E."/>
            <person name="Liimatainen K."/>
            <person name="Lipzen A."/>
            <person name="Lukacs Z."/>
            <person name="Mihaltcheva S."/>
            <person name="Morgado L.N."/>
            <person name="Niskanen T."/>
            <person name="Noordeloos M.E."/>
            <person name="Ohm R.A."/>
            <person name="Ortiz-Santana B."/>
            <person name="Ovrebo C."/>
            <person name="Racz N."/>
            <person name="Riley R."/>
            <person name="Savchenko A."/>
            <person name="Shiryaev A."/>
            <person name="Soop K."/>
            <person name="Spirin V."/>
            <person name="Szebenyi C."/>
            <person name="Tomsovsky M."/>
            <person name="Tulloss R.E."/>
            <person name="Uehling J."/>
            <person name="Grigoriev I.V."/>
            <person name="Vagvolgyi C."/>
            <person name="Papp T."/>
            <person name="Martin F.M."/>
            <person name="Miettinen O."/>
            <person name="Hibbett D.S."/>
            <person name="Nagy L.G."/>
        </authorList>
    </citation>
    <scope>NUCLEOTIDE SEQUENCE [LARGE SCALE GENOMIC DNA]</scope>
    <source>
        <strain evidence="1 2">CBS 962.96</strain>
    </source>
</reference>